<keyword evidence="1" id="KW-0812">Transmembrane</keyword>
<dbReference type="PANTHER" id="PTHR37308">
    <property type="entry name" value="INTEGRAL MEMBRANE PROTEIN"/>
    <property type="match status" value="1"/>
</dbReference>
<keyword evidence="1" id="KW-1133">Transmembrane helix</keyword>
<feature type="transmembrane region" description="Helical" evidence="1">
    <location>
        <begin position="134"/>
        <end position="152"/>
    </location>
</feature>
<proteinExistence type="predicted"/>
<feature type="transmembrane region" description="Helical" evidence="1">
    <location>
        <begin position="105"/>
        <end position="122"/>
    </location>
</feature>
<feature type="transmembrane region" description="Helical" evidence="1">
    <location>
        <begin position="76"/>
        <end position="99"/>
    </location>
</feature>
<evidence type="ECO:0000256" key="1">
    <source>
        <dbReference type="SAM" id="Phobius"/>
    </source>
</evidence>
<feature type="transmembrane region" description="Helical" evidence="1">
    <location>
        <begin position="158"/>
        <end position="189"/>
    </location>
</feature>
<evidence type="ECO:0000313" key="3">
    <source>
        <dbReference type="Proteomes" id="UP000547528"/>
    </source>
</evidence>
<protein>
    <submittedName>
        <fullName evidence="2">Putative membrane protein</fullName>
    </submittedName>
</protein>
<name>A0A7W5XPI7_9MICC</name>
<feature type="transmembrane region" description="Helical" evidence="1">
    <location>
        <begin position="263"/>
        <end position="285"/>
    </location>
</feature>
<keyword evidence="1" id="KW-0472">Membrane</keyword>
<dbReference type="Proteomes" id="UP000547528">
    <property type="component" value="Unassembled WGS sequence"/>
</dbReference>
<evidence type="ECO:0000313" key="2">
    <source>
        <dbReference type="EMBL" id="MBB3667972.1"/>
    </source>
</evidence>
<feature type="transmembrane region" description="Helical" evidence="1">
    <location>
        <begin position="231"/>
        <end position="251"/>
    </location>
</feature>
<keyword evidence="3" id="KW-1185">Reference proteome</keyword>
<feature type="transmembrane region" description="Helical" evidence="1">
    <location>
        <begin position="201"/>
        <end position="219"/>
    </location>
</feature>
<organism evidence="2 3">
    <name type="scientific">Garicola koreensis</name>
    <dbReference type="NCBI Taxonomy" id="1262554"/>
    <lineage>
        <taxon>Bacteria</taxon>
        <taxon>Bacillati</taxon>
        <taxon>Actinomycetota</taxon>
        <taxon>Actinomycetes</taxon>
        <taxon>Micrococcales</taxon>
        <taxon>Micrococcaceae</taxon>
        <taxon>Garicola</taxon>
    </lineage>
</organism>
<reference evidence="2 3" key="1">
    <citation type="submission" date="2020-08" db="EMBL/GenBank/DDBJ databases">
        <title>Sequencing the genomes of 1000 actinobacteria strains.</title>
        <authorList>
            <person name="Klenk H.-P."/>
        </authorList>
    </citation>
    <scope>NUCLEOTIDE SEQUENCE [LARGE SCALE GENOMIC DNA]</scope>
    <source>
        <strain evidence="2 3">DSM 28238</strain>
    </source>
</reference>
<comment type="caution">
    <text evidence="2">The sequence shown here is derived from an EMBL/GenBank/DDBJ whole genome shotgun (WGS) entry which is preliminary data.</text>
</comment>
<dbReference type="EMBL" id="JACIBT010000005">
    <property type="protein sequence ID" value="MBB3667972.1"/>
    <property type="molecule type" value="Genomic_DNA"/>
</dbReference>
<dbReference type="InterPro" id="IPR007163">
    <property type="entry name" value="VCA0040-like"/>
</dbReference>
<accession>A0A7W5XPI7</accession>
<sequence>MSRKTSVAGNVVRGGLIGVVESVPGVSGGTVALVVGIYSQLIHSASSVVSALRTLITGPDRSAGAKKHLADVEWRVVLPVIIGMPIGLFTAVQFIGGWIEDHPELTRAVFFGMVLASIAVPLRMAGRIRGQHVTAGLAAAVITFGLVSLPPNNAEPHWWIILPAAAVAVCALLLPGLSGSFLLLTFGLYEPTIRAASDFQVGYLAVFALGLAVGLVTIVKGLKWLLDHHHTVTLTVLAGVMLGALRALWPWQTEDRVLLAPDELFGTAAGLAAAGFAVVAVLVIIDWRLDRRAQSAQID</sequence>
<dbReference type="PANTHER" id="PTHR37308:SF1">
    <property type="entry name" value="POLYPRENYL-PHOSPHATE TRANSPORTER"/>
    <property type="match status" value="1"/>
</dbReference>
<dbReference type="Pfam" id="PF04018">
    <property type="entry name" value="VCA0040-like"/>
    <property type="match status" value="1"/>
</dbReference>
<gene>
    <name evidence="2" type="ORF">FHX47_001595</name>
</gene>
<dbReference type="RefSeq" id="WP_343064342.1">
    <property type="nucleotide sequence ID" value="NZ_BAABKR010000011.1"/>
</dbReference>
<dbReference type="AlphaFoldDB" id="A0A7W5XPI7"/>